<feature type="domain" description="SusD-like N-terminal" evidence="8">
    <location>
        <begin position="99"/>
        <end position="235"/>
    </location>
</feature>
<dbReference type="OrthoDB" id="5694214at2"/>
<keyword evidence="10" id="KW-1185">Reference proteome</keyword>
<keyword evidence="5" id="KW-0998">Cell outer membrane</keyword>
<dbReference type="RefSeq" id="WP_114004920.1">
    <property type="nucleotide sequence ID" value="NZ_QGDC01000004.1"/>
</dbReference>
<feature type="domain" description="RagB/SusD" evidence="7">
    <location>
        <begin position="304"/>
        <end position="554"/>
    </location>
</feature>
<organism evidence="9 10">
    <name type="scientific">Mucilaginibacter hurinus</name>
    <dbReference type="NCBI Taxonomy" id="2201324"/>
    <lineage>
        <taxon>Bacteria</taxon>
        <taxon>Pseudomonadati</taxon>
        <taxon>Bacteroidota</taxon>
        <taxon>Sphingobacteriia</taxon>
        <taxon>Sphingobacteriales</taxon>
        <taxon>Sphingobacteriaceae</taxon>
        <taxon>Mucilaginibacter</taxon>
    </lineage>
</organism>
<dbReference type="Proteomes" id="UP000253209">
    <property type="component" value="Unassembled WGS sequence"/>
</dbReference>
<dbReference type="CDD" id="cd08977">
    <property type="entry name" value="SusD"/>
    <property type="match status" value="1"/>
</dbReference>
<dbReference type="AlphaFoldDB" id="A0A367GQE9"/>
<evidence type="ECO:0000256" key="1">
    <source>
        <dbReference type="ARBA" id="ARBA00004442"/>
    </source>
</evidence>
<dbReference type="PROSITE" id="PS51257">
    <property type="entry name" value="PROKAR_LIPOPROTEIN"/>
    <property type="match status" value="1"/>
</dbReference>
<sequence length="554" mass="62194">MKFSKIAKVAYFIILVTMLSACKKLDLTPTDVFTDANFWTSVDKASSVLNQAYSTMFNATPASNPNDNPPNPPNNFFFYNEALSDNAYNGRGDNAGAASIAAGTYDPALGRLRDEWRVNYTGIKTCHIFLENVDRVPGMDNTLKERMKAEARFIRAWHYFMLTTWFGDVPLFTKDPTVEETKTTSRTPKAQVVSFILNELDACAATLPVNTDYGIPDKGRISKGAAIALKARVLLYESRWADVVTECEKLMSGNNGTYSLFPSYEGLFLQQNEYNSEVILDLQYVPQLRAHSEFFDIAPLSVGARTNALSPTQELVDSYLMLNGKRINESGSGYDENNPYANRDPRLTYTVVYDQYDWKLPDGSVKKIYTKPGTDPNSAGPDEYRPGGISSPTGYYFRKYYDPAAGINFISGLNLILIRYADVLLMYAEAKAEMDEMNASVWNETIKPIRQRAGFTNPAALDYNASANQVNVVRNERRTELALEGLRIFDIRRWRIAEDVLNGWAHGAKFGPPGIDNGYIRANQRSFDASRAYLWPIPQDERALNPNLGQNPGW</sequence>
<keyword evidence="3 6" id="KW-0732">Signal</keyword>
<dbReference type="EMBL" id="QGDC01000004">
    <property type="protein sequence ID" value="RCH55298.1"/>
    <property type="molecule type" value="Genomic_DNA"/>
</dbReference>
<name>A0A367GQE9_9SPHI</name>
<evidence type="ECO:0000256" key="2">
    <source>
        <dbReference type="ARBA" id="ARBA00006275"/>
    </source>
</evidence>
<evidence type="ECO:0000256" key="3">
    <source>
        <dbReference type="ARBA" id="ARBA00022729"/>
    </source>
</evidence>
<keyword evidence="4" id="KW-0472">Membrane</keyword>
<gene>
    <name evidence="9" type="ORF">DJ568_08940</name>
</gene>
<evidence type="ECO:0000256" key="6">
    <source>
        <dbReference type="SAM" id="SignalP"/>
    </source>
</evidence>
<proteinExistence type="inferred from homology"/>
<evidence type="ECO:0000256" key="4">
    <source>
        <dbReference type="ARBA" id="ARBA00023136"/>
    </source>
</evidence>
<dbReference type="SUPFAM" id="SSF48452">
    <property type="entry name" value="TPR-like"/>
    <property type="match status" value="1"/>
</dbReference>
<reference evidence="9 10" key="1">
    <citation type="submission" date="2018-05" db="EMBL/GenBank/DDBJ databases">
        <title>Mucilaginibacter hurinus sp. nov., isolated from briquette warehouse soil.</title>
        <authorList>
            <person name="Choi L."/>
        </authorList>
    </citation>
    <scope>NUCLEOTIDE SEQUENCE [LARGE SCALE GENOMIC DNA]</scope>
    <source>
        <strain evidence="9 10">ZR32</strain>
    </source>
</reference>
<dbReference type="Pfam" id="PF14322">
    <property type="entry name" value="SusD-like_3"/>
    <property type="match status" value="1"/>
</dbReference>
<dbReference type="InterPro" id="IPR012944">
    <property type="entry name" value="SusD_RagB_dom"/>
</dbReference>
<evidence type="ECO:0000256" key="5">
    <source>
        <dbReference type="ARBA" id="ARBA00023237"/>
    </source>
</evidence>
<evidence type="ECO:0000259" key="7">
    <source>
        <dbReference type="Pfam" id="PF07980"/>
    </source>
</evidence>
<dbReference type="GO" id="GO:0009279">
    <property type="term" value="C:cell outer membrane"/>
    <property type="evidence" value="ECO:0007669"/>
    <property type="project" value="UniProtKB-SubCell"/>
</dbReference>
<dbReference type="Gene3D" id="1.25.40.390">
    <property type="match status" value="1"/>
</dbReference>
<comment type="caution">
    <text evidence="9">The sequence shown here is derived from an EMBL/GenBank/DDBJ whole genome shotgun (WGS) entry which is preliminary data.</text>
</comment>
<comment type="subcellular location">
    <subcellularLocation>
        <location evidence="1">Cell outer membrane</location>
    </subcellularLocation>
</comment>
<feature type="chain" id="PRO_5017050964" evidence="6">
    <location>
        <begin position="24"/>
        <end position="554"/>
    </location>
</feature>
<comment type="similarity">
    <text evidence="2">Belongs to the SusD family.</text>
</comment>
<evidence type="ECO:0000313" key="9">
    <source>
        <dbReference type="EMBL" id="RCH55298.1"/>
    </source>
</evidence>
<dbReference type="Pfam" id="PF07980">
    <property type="entry name" value="SusD_RagB"/>
    <property type="match status" value="1"/>
</dbReference>
<dbReference type="InterPro" id="IPR033985">
    <property type="entry name" value="SusD-like_N"/>
</dbReference>
<evidence type="ECO:0000259" key="8">
    <source>
        <dbReference type="Pfam" id="PF14322"/>
    </source>
</evidence>
<evidence type="ECO:0000313" key="10">
    <source>
        <dbReference type="Proteomes" id="UP000253209"/>
    </source>
</evidence>
<feature type="signal peptide" evidence="6">
    <location>
        <begin position="1"/>
        <end position="23"/>
    </location>
</feature>
<protein>
    <submittedName>
        <fullName evidence="9">RagB/SusD family nutrient uptake outer membrane protein</fullName>
    </submittedName>
</protein>
<accession>A0A367GQE9</accession>
<dbReference type="InterPro" id="IPR011990">
    <property type="entry name" value="TPR-like_helical_dom_sf"/>
</dbReference>